<reference evidence="1" key="1">
    <citation type="submission" date="2021-04" db="EMBL/GenBank/DDBJ databases">
        <title>First draft genome resource for Brassicaceae pathogens Fusarium oxysporum f. sp. raphani and Fusarium oxysporum f. sp. rapae.</title>
        <authorList>
            <person name="Asai S."/>
        </authorList>
    </citation>
    <scope>NUCLEOTIDE SEQUENCE</scope>
    <source>
        <strain evidence="1">Tf1208</strain>
    </source>
</reference>
<gene>
    <name evidence="1" type="ORF">Forpe1208_v013984</name>
</gene>
<dbReference type="EMBL" id="JAELUQ010000011">
    <property type="protein sequence ID" value="KAG7406266.1"/>
    <property type="molecule type" value="Genomic_DNA"/>
</dbReference>
<dbReference type="AlphaFoldDB" id="A0A8J5TZT6"/>
<accession>A0A8J5TZT6</accession>
<proteinExistence type="predicted"/>
<comment type="caution">
    <text evidence="1">The sequence shown here is derived from an EMBL/GenBank/DDBJ whole genome shotgun (WGS) entry which is preliminary data.</text>
</comment>
<evidence type="ECO:0000313" key="1">
    <source>
        <dbReference type="EMBL" id="KAG7406266.1"/>
    </source>
</evidence>
<sequence length="147" mass="16986">MSNLSRILDVPEALFFMIGGGTLISSSVLSWEQMAADTISIGVSSEIDNNWPVLYNIRLERPECYIIIEEDCSYKDFKQRVFESSSNHGLDIHDFQLVDEYENDVDFTTWLDYLSSGEVEQKWHSILRLASKPEGQQEFAHRWRDGS</sequence>
<organism evidence="1 2">
    <name type="scientific">Fusarium oxysporum f. sp. rapae</name>
    <dbReference type="NCBI Taxonomy" id="485398"/>
    <lineage>
        <taxon>Eukaryota</taxon>
        <taxon>Fungi</taxon>
        <taxon>Dikarya</taxon>
        <taxon>Ascomycota</taxon>
        <taxon>Pezizomycotina</taxon>
        <taxon>Sordariomycetes</taxon>
        <taxon>Hypocreomycetidae</taxon>
        <taxon>Hypocreales</taxon>
        <taxon>Nectriaceae</taxon>
        <taxon>Fusarium</taxon>
        <taxon>Fusarium oxysporum species complex</taxon>
    </lineage>
</organism>
<name>A0A8J5TZT6_FUSOX</name>
<protein>
    <submittedName>
        <fullName evidence="1">Uncharacterized protein</fullName>
    </submittedName>
</protein>
<evidence type="ECO:0000313" key="2">
    <source>
        <dbReference type="Proteomes" id="UP000694050"/>
    </source>
</evidence>
<dbReference type="Proteomes" id="UP000694050">
    <property type="component" value="Unassembled WGS sequence"/>
</dbReference>